<keyword evidence="5 6" id="KW-0472">Membrane</keyword>
<evidence type="ECO:0000256" key="2">
    <source>
        <dbReference type="ARBA" id="ARBA00006843"/>
    </source>
</evidence>
<dbReference type="GO" id="GO:0016020">
    <property type="term" value="C:membrane"/>
    <property type="evidence" value="ECO:0007669"/>
    <property type="project" value="UniProtKB-SubCell"/>
</dbReference>
<evidence type="ECO:0000256" key="1">
    <source>
        <dbReference type="ARBA" id="ARBA00004370"/>
    </source>
</evidence>
<dbReference type="AlphaFoldDB" id="A0A8B6H326"/>
<sequence length="153" mass="16305">MSSEGHSNPATITHEEVHVNIDKSSNGPAVITTQPTVGYSSSGVIISEQSGSNVVTQGKPDGKRKPKDFVVTSCFVIMLCNFIFGLLGYHFGVKANHAWQLGDEVASKHHAKKAMIFVIVGILAGLATYALAFSLYFTLKGDTHEVHNSGMAG</sequence>
<accession>A0A8B6H326</accession>
<evidence type="ECO:0000256" key="5">
    <source>
        <dbReference type="ARBA" id="ARBA00023136"/>
    </source>
</evidence>
<name>A0A8B6H326_MYTGA</name>
<keyword evidence="3 6" id="KW-0812">Transmembrane</keyword>
<dbReference type="Proteomes" id="UP000596742">
    <property type="component" value="Unassembled WGS sequence"/>
</dbReference>
<keyword evidence="8" id="KW-1185">Reference proteome</keyword>
<organism evidence="7 8">
    <name type="scientific">Mytilus galloprovincialis</name>
    <name type="common">Mediterranean mussel</name>
    <dbReference type="NCBI Taxonomy" id="29158"/>
    <lineage>
        <taxon>Eukaryota</taxon>
        <taxon>Metazoa</taxon>
        <taxon>Spiralia</taxon>
        <taxon>Lophotrochozoa</taxon>
        <taxon>Mollusca</taxon>
        <taxon>Bivalvia</taxon>
        <taxon>Autobranchia</taxon>
        <taxon>Pteriomorphia</taxon>
        <taxon>Mytilida</taxon>
        <taxon>Mytiloidea</taxon>
        <taxon>Mytilidae</taxon>
        <taxon>Mytilinae</taxon>
        <taxon>Mytilus</taxon>
    </lineage>
</organism>
<comment type="subcellular location">
    <subcellularLocation>
        <location evidence="1">Membrane</location>
    </subcellularLocation>
</comment>
<feature type="transmembrane region" description="Helical" evidence="6">
    <location>
        <begin position="114"/>
        <end position="137"/>
    </location>
</feature>
<dbReference type="Pfam" id="PF04505">
    <property type="entry name" value="CD225"/>
    <property type="match status" value="1"/>
</dbReference>
<evidence type="ECO:0000313" key="7">
    <source>
        <dbReference type="EMBL" id="VDI73110.1"/>
    </source>
</evidence>
<keyword evidence="4 6" id="KW-1133">Transmembrane helix</keyword>
<dbReference type="EMBL" id="UYJE01009398">
    <property type="protein sequence ID" value="VDI73110.1"/>
    <property type="molecule type" value="Genomic_DNA"/>
</dbReference>
<evidence type="ECO:0000313" key="8">
    <source>
        <dbReference type="Proteomes" id="UP000596742"/>
    </source>
</evidence>
<protein>
    <submittedName>
        <fullName evidence="7">Uncharacterized protein</fullName>
    </submittedName>
</protein>
<dbReference type="InterPro" id="IPR007593">
    <property type="entry name" value="CD225/Dispanin_fam"/>
</dbReference>
<evidence type="ECO:0000256" key="4">
    <source>
        <dbReference type="ARBA" id="ARBA00022989"/>
    </source>
</evidence>
<evidence type="ECO:0000256" key="6">
    <source>
        <dbReference type="SAM" id="Phobius"/>
    </source>
</evidence>
<dbReference type="OrthoDB" id="6083617at2759"/>
<proteinExistence type="inferred from homology"/>
<evidence type="ECO:0000256" key="3">
    <source>
        <dbReference type="ARBA" id="ARBA00022692"/>
    </source>
</evidence>
<gene>
    <name evidence="7" type="ORF">MGAL_10B082552</name>
</gene>
<reference evidence="7" key="1">
    <citation type="submission" date="2018-11" db="EMBL/GenBank/DDBJ databases">
        <authorList>
            <person name="Alioto T."/>
            <person name="Alioto T."/>
        </authorList>
    </citation>
    <scope>NUCLEOTIDE SEQUENCE</scope>
</reference>
<comment type="similarity">
    <text evidence="2">Belongs to the CD225/Dispanin family.</text>
</comment>
<feature type="transmembrane region" description="Helical" evidence="6">
    <location>
        <begin position="69"/>
        <end position="93"/>
    </location>
</feature>
<comment type="caution">
    <text evidence="7">The sequence shown here is derived from an EMBL/GenBank/DDBJ whole genome shotgun (WGS) entry which is preliminary data.</text>
</comment>